<name>A0A0G4QAZ3_9GAMM</name>
<evidence type="ECO:0000313" key="2">
    <source>
        <dbReference type="Proteomes" id="UP000183920"/>
    </source>
</evidence>
<evidence type="ECO:0000313" key="1">
    <source>
        <dbReference type="EMBL" id="CRL63087.1"/>
    </source>
</evidence>
<organism evidence="1 2">
    <name type="scientific">Proteus penneri</name>
    <dbReference type="NCBI Taxonomy" id="102862"/>
    <lineage>
        <taxon>Bacteria</taxon>
        <taxon>Pseudomonadati</taxon>
        <taxon>Pseudomonadota</taxon>
        <taxon>Gammaproteobacteria</taxon>
        <taxon>Enterobacterales</taxon>
        <taxon>Morganellaceae</taxon>
        <taxon>Proteus</taxon>
    </lineage>
</organism>
<accession>A0A0G4QAZ3</accession>
<protein>
    <submittedName>
        <fullName evidence="1">Uncharacterized protein</fullName>
    </submittedName>
</protein>
<gene>
    <name evidence="1" type="ORF">BN1804_02327</name>
</gene>
<sequence>MVKYLNGYYYLLVNQIGEIMEVFDFKKFWNSLTIKQREAFSQRTGYSQLYLSHQLRYAKRKPSLSKLNKLYDICVEFGADTTREQLINFFIR</sequence>
<dbReference type="Proteomes" id="UP000183920">
    <property type="component" value="Unassembled WGS sequence"/>
</dbReference>
<proteinExistence type="predicted"/>
<reference evidence="2" key="1">
    <citation type="submission" date="2015-06" db="EMBL/GenBank/DDBJ databases">
        <authorList>
            <person name="Urmite Genomes"/>
        </authorList>
    </citation>
    <scope>NUCLEOTIDE SEQUENCE [LARGE SCALE GENOMIC DNA]</scope>
    <source>
        <strain evidence="2">CSUR P1867</strain>
    </source>
</reference>
<dbReference type="EMBL" id="CVRY01000004">
    <property type="protein sequence ID" value="CRL63087.1"/>
    <property type="molecule type" value="Genomic_DNA"/>
</dbReference>
<dbReference type="AlphaFoldDB" id="A0A0G4QAZ3"/>